<dbReference type="FunFam" id="1.10.10.10:FF:000143">
    <property type="entry name" value="DDRGK domain-containing protein 1"/>
    <property type="match status" value="1"/>
</dbReference>
<dbReference type="PANTHER" id="PTHR48176">
    <property type="entry name" value="DDRGK DOMAIN-CONTAINING PROTEIN 1"/>
    <property type="match status" value="1"/>
</dbReference>
<comment type="caution">
    <text evidence="13">The sequence shown here is derived from an EMBL/GenBank/DDBJ whole genome shotgun (WGS) entry which is preliminary data.</text>
</comment>
<evidence type="ECO:0000256" key="6">
    <source>
        <dbReference type="ARBA" id="ARBA00022824"/>
    </source>
</evidence>
<comment type="subunit">
    <text evidence="10">Interacts with Atg9; the interaction is transient.</text>
</comment>
<comment type="similarity">
    <text evidence="2">Belongs to the DDRGK1 family.</text>
</comment>
<dbReference type="Gene3D" id="1.10.10.10">
    <property type="entry name" value="Winged helix-like DNA-binding domain superfamily/Winged helix DNA-binding domain"/>
    <property type="match status" value="1"/>
</dbReference>
<feature type="transmembrane region" description="Helical" evidence="12">
    <location>
        <begin position="6"/>
        <end position="25"/>
    </location>
</feature>
<organism evidence="13 14">
    <name type="scientific">Nephila pilipes</name>
    <name type="common">Giant wood spider</name>
    <name type="synonym">Nephila maculata</name>
    <dbReference type="NCBI Taxonomy" id="299642"/>
    <lineage>
        <taxon>Eukaryota</taxon>
        <taxon>Metazoa</taxon>
        <taxon>Ecdysozoa</taxon>
        <taxon>Arthropoda</taxon>
        <taxon>Chelicerata</taxon>
        <taxon>Arachnida</taxon>
        <taxon>Araneae</taxon>
        <taxon>Araneomorphae</taxon>
        <taxon>Entelegynae</taxon>
        <taxon>Araneoidea</taxon>
        <taxon>Nephilidae</taxon>
        <taxon>Nephila</taxon>
    </lineage>
</organism>
<evidence type="ECO:0000256" key="11">
    <source>
        <dbReference type="SAM" id="MobiDB-lite"/>
    </source>
</evidence>
<protein>
    <recommendedName>
        <fullName evidence="3">DDRGK domain-containing protein 1</fullName>
    </recommendedName>
</protein>
<reference evidence="13" key="1">
    <citation type="submission" date="2020-08" db="EMBL/GenBank/DDBJ databases">
        <title>Multicomponent nature underlies the extraordinary mechanical properties of spider dragline silk.</title>
        <authorList>
            <person name="Kono N."/>
            <person name="Nakamura H."/>
            <person name="Mori M."/>
            <person name="Yoshida Y."/>
            <person name="Ohtoshi R."/>
            <person name="Malay A.D."/>
            <person name="Moran D.A.P."/>
            <person name="Tomita M."/>
            <person name="Numata K."/>
            <person name="Arakawa K."/>
        </authorList>
    </citation>
    <scope>NUCLEOTIDE SEQUENCE</scope>
</reference>
<name>A0A8X6MKW3_NEPPI</name>
<dbReference type="Proteomes" id="UP000887013">
    <property type="component" value="Unassembled WGS sequence"/>
</dbReference>
<dbReference type="OrthoDB" id="2285710at2759"/>
<gene>
    <name evidence="13" type="ORF">NPIL_659391</name>
</gene>
<evidence type="ECO:0000313" key="13">
    <source>
        <dbReference type="EMBL" id="GFS61236.1"/>
    </source>
</evidence>
<comment type="function">
    <text evidence="9">Substrate adapter for ufmylation, the covalent attachment of the ubiquitin-like modifier UFM1 to substrate proteins. Required for ufmylation of Atg9; protects the nervous system during aging, possibly by stabilizing Atg9 and supporting its function.</text>
</comment>
<feature type="region of interest" description="Disordered" evidence="11">
    <location>
        <begin position="32"/>
        <end position="84"/>
    </location>
</feature>
<keyword evidence="14" id="KW-1185">Reference proteome</keyword>
<dbReference type="PANTHER" id="PTHR48176:SF1">
    <property type="entry name" value="DDRGK DOMAIN-CONTAINING PROTEIN 1"/>
    <property type="match status" value="1"/>
</dbReference>
<dbReference type="Pfam" id="PF09756">
    <property type="entry name" value="DDRGK"/>
    <property type="match status" value="1"/>
</dbReference>
<sequence>MPDPIWLISTAIIILAVVLIIISILNRRKPRPAVNEAAQRPRPPPVLRGVGVEGPRRAGRNVRARMRAATARPVEDEEDEEEEEIFMDDIALPDGKIGAKKRKKLELKAEKRRDRERELEDREERKQRQKEIELRRQKEELKQKEEDRKKEEEEKALKEEQERKEREEYLKLKESFAIEEEGFDLEDNAEEENKLQEFINYIKSQKVVLMEDLASRFKLKTQEAIDRVQELLAQEWLVGVIDDRGKFIYITKDELESVAQFIRQRGRVSIAELVDCSNSLINLTPDTSESVKAAA</sequence>
<dbReference type="GO" id="GO:0005789">
    <property type="term" value="C:endoplasmic reticulum membrane"/>
    <property type="evidence" value="ECO:0007669"/>
    <property type="project" value="UniProtKB-SubCell"/>
</dbReference>
<dbReference type="InterPro" id="IPR036390">
    <property type="entry name" value="WH_DNA-bd_sf"/>
</dbReference>
<feature type="compositionally biased region" description="Basic residues" evidence="11">
    <location>
        <begin position="57"/>
        <end position="66"/>
    </location>
</feature>
<evidence type="ECO:0000256" key="2">
    <source>
        <dbReference type="ARBA" id="ARBA00009829"/>
    </source>
</evidence>
<comment type="subcellular location">
    <subcellularLocation>
        <location evidence="1">Endoplasmic reticulum membrane</location>
        <topology evidence="1">Single-pass membrane protein</topology>
    </subcellularLocation>
</comment>
<accession>A0A8X6MKW3</accession>
<keyword evidence="5" id="KW-0833">Ubl conjugation pathway</keyword>
<dbReference type="AlphaFoldDB" id="A0A8X6MKW3"/>
<evidence type="ECO:0000256" key="9">
    <source>
        <dbReference type="ARBA" id="ARBA00049608"/>
    </source>
</evidence>
<evidence type="ECO:0000256" key="7">
    <source>
        <dbReference type="ARBA" id="ARBA00022989"/>
    </source>
</evidence>
<keyword evidence="8 12" id="KW-0472">Membrane</keyword>
<evidence type="ECO:0000256" key="12">
    <source>
        <dbReference type="SAM" id="Phobius"/>
    </source>
</evidence>
<evidence type="ECO:0000256" key="4">
    <source>
        <dbReference type="ARBA" id="ARBA00022692"/>
    </source>
</evidence>
<keyword evidence="6" id="KW-0256">Endoplasmic reticulum</keyword>
<evidence type="ECO:0000256" key="1">
    <source>
        <dbReference type="ARBA" id="ARBA00004389"/>
    </source>
</evidence>
<dbReference type="SUPFAM" id="SSF46785">
    <property type="entry name" value="Winged helix' DNA-binding domain"/>
    <property type="match status" value="1"/>
</dbReference>
<dbReference type="InterPro" id="IPR036388">
    <property type="entry name" value="WH-like_DNA-bd_sf"/>
</dbReference>
<keyword evidence="4 12" id="KW-0812">Transmembrane</keyword>
<evidence type="ECO:0000256" key="3">
    <source>
        <dbReference type="ARBA" id="ARBA00018218"/>
    </source>
</evidence>
<evidence type="ECO:0000256" key="10">
    <source>
        <dbReference type="ARBA" id="ARBA00049687"/>
    </source>
</evidence>
<dbReference type="InterPro" id="IPR019153">
    <property type="entry name" value="DDRGK_dom-contain"/>
</dbReference>
<dbReference type="InterPro" id="IPR050899">
    <property type="entry name" value="DDRGK_domain-containing"/>
</dbReference>
<dbReference type="SMART" id="SM01128">
    <property type="entry name" value="DDRGK"/>
    <property type="match status" value="1"/>
</dbReference>
<evidence type="ECO:0000256" key="5">
    <source>
        <dbReference type="ARBA" id="ARBA00022786"/>
    </source>
</evidence>
<feature type="region of interest" description="Disordered" evidence="11">
    <location>
        <begin position="110"/>
        <end position="129"/>
    </location>
</feature>
<proteinExistence type="inferred from homology"/>
<feature type="compositionally biased region" description="Acidic residues" evidence="11">
    <location>
        <begin position="75"/>
        <end position="84"/>
    </location>
</feature>
<keyword evidence="7 12" id="KW-1133">Transmembrane helix</keyword>
<evidence type="ECO:0000313" key="14">
    <source>
        <dbReference type="Proteomes" id="UP000887013"/>
    </source>
</evidence>
<dbReference type="GO" id="GO:0044389">
    <property type="term" value="F:ubiquitin-like protein ligase binding"/>
    <property type="evidence" value="ECO:0007669"/>
    <property type="project" value="TreeGrafter"/>
</dbReference>
<dbReference type="EMBL" id="BMAW01047518">
    <property type="protein sequence ID" value="GFS61236.1"/>
    <property type="molecule type" value="Genomic_DNA"/>
</dbReference>
<evidence type="ECO:0000256" key="8">
    <source>
        <dbReference type="ARBA" id="ARBA00023136"/>
    </source>
</evidence>
<feature type="region of interest" description="Disordered" evidence="11">
    <location>
        <begin position="140"/>
        <end position="160"/>
    </location>
</feature>